<dbReference type="PANTHER" id="PTHR13947:SF37">
    <property type="entry name" value="LD18367P"/>
    <property type="match status" value="1"/>
</dbReference>
<evidence type="ECO:0000313" key="4">
    <source>
        <dbReference type="Proteomes" id="UP000237271"/>
    </source>
</evidence>
<dbReference type="GO" id="GO:0008080">
    <property type="term" value="F:N-acetyltransferase activity"/>
    <property type="evidence" value="ECO:0007669"/>
    <property type="project" value="InterPro"/>
</dbReference>
<dbReference type="InterPro" id="IPR016181">
    <property type="entry name" value="Acyl_CoA_acyltransferase"/>
</dbReference>
<dbReference type="Gene3D" id="3.40.630.30">
    <property type="match status" value="1"/>
</dbReference>
<dbReference type="AlphaFoldDB" id="A0A2P4XY93"/>
<dbReference type="EMBL" id="NCKW01006952">
    <property type="protein sequence ID" value="POM70521.1"/>
    <property type="molecule type" value="Genomic_DNA"/>
</dbReference>
<dbReference type="PANTHER" id="PTHR13947">
    <property type="entry name" value="GNAT FAMILY N-ACETYLTRANSFERASE"/>
    <property type="match status" value="1"/>
</dbReference>
<dbReference type="OrthoDB" id="41532at2759"/>
<gene>
    <name evidence="3" type="ORF">PHPALM_13022</name>
</gene>
<evidence type="ECO:0000313" key="3">
    <source>
        <dbReference type="EMBL" id="POM70521.1"/>
    </source>
</evidence>
<name>A0A2P4XY93_9STRA</name>
<keyword evidence="4" id="KW-1185">Reference proteome</keyword>
<dbReference type="PROSITE" id="PS51186">
    <property type="entry name" value="GNAT"/>
    <property type="match status" value="1"/>
</dbReference>
<comment type="caution">
    <text evidence="3">The sequence shown here is derived from an EMBL/GenBank/DDBJ whole genome shotgun (WGS) entry which is preliminary data.</text>
</comment>
<evidence type="ECO:0000256" key="1">
    <source>
        <dbReference type="ARBA" id="ARBA00022679"/>
    </source>
</evidence>
<proteinExistence type="predicted"/>
<evidence type="ECO:0000259" key="2">
    <source>
        <dbReference type="PROSITE" id="PS51186"/>
    </source>
</evidence>
<accession>A0A2P4XY93</accession>
<dbReference type="CDD" id="cd04301">
    <property type="entry name" value="NAT_SF"/>
    <property type="match status" value="1"/>
</dbReference>
<sequence length="178" mass="20097">MASTSPIINIRQFRDEDLPEVAEIFEYGMMLYASDSVESKAQWVEYIRKSLKADLADVEGTYMAPGGNFWVATVEDSNGESKVAGMIGLEPKDNGEAEVRRVSVHADYQRMGIGRKLMTHLVDWATTHHFKTLILMVSKAEITTVGRLYISFGFKIGSTFNFMENPTYKGCWMYKTLA</sequence>
<organism evidence="3 4">
    <name type="scientific">Phytophthora palmivora</name>
    <dbReference type="NCBI Taxonomy" id="4796"/>
    <lineage>
        <taxon>Eukaryota</taxon>
        <taxon>Sar</taxon>
        <taxon>Stramenopiles</taxon>
        <taxon>Oomycota</taxon>
        <taxon>Peronosporomycetes</taxon>
        <taxon>Peronosporales</taxon>
        <taxon>Peronosporaceae</taxon>
        <taxon>Phytophthora</taxon>
    </lineage>
</organism>
<dbReference type="InterPro" id="IPR000182">
    <property type="entry name" value="GNAT_dom"/>
</dbReference>
<keyword evidence="1" id="KW-0808">Transferase</keyword>
<feature type="domain" description="N-acetyltransferase" evidence="2">
    <location>
        <begin position="8"/>
        <end position="178"/>
    </location>
</feature>
<protein>
    <recommendedName>
        <fullName evidence="2">N-acetyltransferase domain-containing protein</fullName>
    </recommendedName>
</protein>
<dbReference type="SUPFAM" id="SSF55729">
    <property type="entry name" value="Acyl-CoA N-acyltransferases (Nat)"/>
    <property type="match status" value="1"/>
</dbReference>
<dbReference type="Pfam" id="PF00583">
    <property type="entry name" value="Acetyltransf_1"/>
    <property type="match status" value="1"/>
</dbReference>
<dbReference type="InterPro" id="IPR050769">
    <property type="entry name" value="NAT_camello-type"/>
</dbReference>
<dbReference type="Proteomes" id="UP000237271">
    <property type="component" value="Unassembled WGS sequence"/>
</dbReference>
<reference evidence="3 4" key="1">
    <citation type="journal article" date="2017" name="Genome Biol. Evol.">
        <title>Phytophthora megakarya and P. palmivora, closely related causal agents of cacao black pod rot, underwent increases in genome sizes and gene numbers by different mechanisms.</title>
        <authorList>
            <person name="Ali S.S."/>
            <person name="Shao J."/>
            <person name="Lary D.J."/>
            <person name="Kronmiller B."/>
            <person name="Shen D."/>
            <person name="Strem M.D."/>
            <person name="Amoako-Attah I."/>
            <person name="Akrofi A.Y."/>
            <person name="Begoude B.A."/>
            <person name="Ten Hoopen G.M."/>
            <person name="Coulibaly K."/>
            <person name="Kebe B.I."/>
            <person name="Melnick R.L."/>
            <person name="Guiltinan M.J."/>
            <person name="Tyler B.M."/>
            <person name="Meinhardt L.W."/>
            <person name="Bailey B.A."/>
        </authorList>
    </citation>
    <scope>NUCLEOTIDE SEQUENCE [LARGE SCALE GENOMIC DNA]</scope>
    <source>
        <strain evidence="4">sbr112.9</strain>
    </source>
</reference>